<name>A0ABS8GJ99_9MICC</name>
<comment type="caution">
    <text evidence="2">The sequence shown here is derived from an EMBL/GenBank/DDBJ whole genome shotgun (WGS) entry which is preliminary data.</text>
</comment>
<reference evidence="2" key="1">
    <citation type="submission" date="2021-10" db="EMBL/GenBank/DDBJ databases">
        <title>Novel species in genus Arthrobacter.</title>
        <authorList>
            <person name="Liu Y."/>
        </authorList>
    </citation>
    <scope>NUCLEOTIDE SEQUENCE</scope>
    <source>
        <strain evidence="2">Zg-Y786</strain>
    </source>
</reference>
<keyword evidence="1" id="KW-0812">Transmembrane</keyword>
<sequence length="50" mass="5584">MTLLGLLAQRGDLGWLRPALSTALFGYAALLFFQRFRQRRSSRSSQGPTA</sequence>
<dbReference type="EMBL" id="JAJFZQ010000006">
    <property type="protein sequence ID" value="MCC3266727.1"/>
    <property type="molecule type" value="Genomic_DNA"/>
</dbReference>
<dbReference type="Proteomes" id="UP001139168">
    <property type="component" value="Unassembled WGS sequence"/>
</dbReference>
<evidence type="ECO:0000313" key="2">
    <source>
        <dbReference type="EMBL" id="MCC3266727.1"/>
    </source>
</evidence>
<evidence type="ECO:0000256" key="1">
    <source>
        <dbReference type="SAM" id="Phobius"/>
    </source>
</evidence>
<keyword evidence="1" id="KW-0472">Membrane</keyword>
<dbReference type="RefSeq" id="WP_227891527.1">
    <property type="nucleotide sequence ID" value="NZ_JAJFZQ010000006.1"/>
</dbReference>
<proteinExistence type="predicted"/>
<keyword evidence="3" id="KW-1185">Reference proteome</keyword>
<gene>
    <name evidence="2" type="ORF">LJ752_11840</name>
</gene>
<accession>A0ABS8GJ99</accession>
<feature type="transmembrane region" description="Helical" evidence="1">
    <location>
        <begin position="15"/>
        <end position="33"/>
    </location>
</feature>
<evidence type="ECO:0000313" key="3">
    <source>
        <dbReference type="Proteomes" id="UP001139168"/>
    </source>
</evidence>
<protein>
    <submittedName>
        <fullName evidence="2">Uncharacterized protein</fullName>
    </submittedName>
</protein>
<keyword evidence="1" id="KW-1133">Transmembrane helix</keyword>
<organism evidence="2 3">
    <name type="scientific">Arthrobacter gengyunqii</name>
    <dbReference type="NCBI Taxonomy" id="2886940"/>
    <lineage>
        <taxon>Bacteria</taxon>
        <taxon>Bacillati</taxon>
        <taxon>Actinomycetota</taxon>
        <taxon>Actinomycetes</taxon>
        <taxon>Micrococcales</taxon>
        <taxon>Micrococcaceae</taxon>
        <taxon>Arthrobacter</taxon>
    </lineage>
</organism>